<reference evidence="1" key="1">
    <citation type="submission" date="2021-01" db="EMBL/GenBank/DDBJ databases">
        <authorList>
            <person name="Corre E."/>
            <person name="Pelletier E."/>
            <person name="Niang G."/>
            <person name="Scheremetjew M."/>
            <person name="Finn R."/>
            <person name="Kale V."/>
            <person name="Holt S."/>
            <person name="Cochrane G."/>
            <person name="Meng A."/>
            <person name="Brown T."/>
            <person name="Cohen L."/>
        </authorList>
    </citation>
    <scope>NUCLEOTIDE SEQUENCE</scope>
    <source>
        <strain evidence="1">OF101</strain>
    </source>
</reference>
<evidence type="ECO:0000313" key="1">
    <source>
        <dbReference type="EMBL" id="CAD9163562.1"/>
    </source>
</evidence>
<dbReference type="AlphaFoldDB" id="A0A7S1WEB8"/>
<organism evidence="1">
    <name type="scientific">Alexandrium catenella</name>
    <name type="common">Red tide dinoflagellate</name>
    <name type="synonym">Gonyaulax catenella</name>
    <dbReference type="NCBI Taxonomy" id="2925"/>
    <lineage>
        <taxon>Eukaryota</taxon>
        <taxon>Sar</taxon>
        <taxon>Alveolata</taxon>
        <taxon>Dinophyceae</taxon>
        <taxon>Gonyaulacales</taxon>
        <taxon>Pyrocystaceae</taxon>
        <taxon>Alexandrium</taxon>
    </lineage>
</organism>
<name>A0A7S1WEB8_ALECA</name>
<accession>A0A7S1WEB8</accession>
<protein>
    <submittedName>
        <fullName evidence="1">Uncharacterized protein</fullName>
    </submittedName>
</protein>
<dbReference type="EMBL" id="HBGE01067216">
    <property type="protein sequence ID" value="CAD9163562.1"/>
    <property type="molecule type" value="Transcribed_RNA"/>
</dbReference>
<gene>
    <name evidence="1" type="ORF">ACAT0790_LOCUS40327</name>
</gene>
<sequence>MPSTMADCVLRTDELMPGLTFQDRCLRKITTPEVKGIVCMANCVSTVTQLSLPCSVCFGELAQCTYENCATRCLDAKSDSCVSCTGQFCIPTFDKCAGLPK</sequence>
<proteinExistence type="predicted"/>